<protein>
    <submittedName>
        <fullName evidence="3">Aminopeptidase</fullName>
    </submittedName>
</protein>
<name>A0A3D4VB96_9BACT</name>
<evidence type="ECO:0000259" key="2">
    <source>
        <dbReference type="Pfam" id="PF01433"/>
    </source>
</evidence>
<feature type="chain" id="PRO_5017537853" evidence="1">
    <location>
        <begin position="21"/>
        <end position="686"/>
    </location>
</feature>
<dbReference type="GO" id="GO:0008270">
    <property type="term" value="F:zinc ion binding"/>
    <property type="evidence" value="ECO:0007669"/>
    <property type="project" value="InterPro"/>
</dbReference>
<evidence type="ECO:0000256" key="1">
    <source>
        <dbReference type="SAM" id="SignalP"/>
    </source>
</evidence>
<dbReference type="Pfam" id="PF01433">
    <property type="entry name" value="Peptidase_M1"/>
    <property type="match status" value="1"/>
</dbReference>
<dbReference type="GO" id="GO:0008237">
    <property type="term" value="F:metallopeptidase activity"/>
    <property type="evidence" value="ECO:0007669"/>
    <property type="project" value="InterPro"/>
</dbReference>
<dbReference type="InterPro" id="IPR027268">
    <property type="entry name" value="Peptidase_M4/M1_CTD_sf"/>
</dbReference>
<keyword evidence="3" id="KW-0031">Aminopeptidase</keyword>
<sequence>MARVLLLALTATVFPGAVRAQIATTAASTAGQRPPRAIRRDIPITNAIRRAMSAGVRDSTGKPGARYWQLRTDYQIDVSLDPTTARLTGKARITVHNASPDSLREIGLRLDPNHFIGTAPHAAPWVPAEITDGMQFSRMTVNGAPVNIASNAAPQAAGAEGARAIQTAQAASANAAGENTLVNGRSTNARIRLGSPVLPGARAVLEMDWSHKLPGGPGTGHRMTQRWADTLFQPTQWFPRVAVYDDLRGWDTEFYLGPSEFYNNFGTFDVNIDVPAGWLVSGTGLLQNPEQVLTARAREQLAKVTQSDALTMIVGPDEVGPGQATATSSTGRLTWRFHADTVNDFAWATAKKYVWQATRATIPGKGPVPIHLLYLPGRANVYERAPQITRHALEFYSKLWFPYQFPQLTLQDGPSAGMEYPMVINSNQGAADHETGHQWWPMVVGNNETWYGWMDEGFNQYMNILSAADAAGRPAVLDGEGQKYGQTSGNEAEAPMMWNANYAGPGFYGFTTYSKTPLMLSMLGGIVGDSAVQKAHREWANAWLFKHPSPWDYMFFMNKALGRDLGWFWYAWLFTTGSVDGRIESVKTTAGRTAVTVAQDGDMPAPIVLKVSFAAKGAPIRPMKNAVMLDATTALVTVPVDVWFGGARSVTTMLTFGTRPIEKVVLDPNRRFPDRNPSDNSWPKVL</sequence>
<dbReference type="AlphaFoldDB" id="A0A3D4VB96"/>
<keyword evidence="3" id="KW-0645">Protease</keyword>
<organism evidence="3 4">
    <name type="scientific">Gemmatimonas aurantiaca</name>
    <dbReference type="NCBI Taxonomy" id="173480"/>
    <lineage>
        <taxon>Bacteria</taxon>
        <taxon>Pseudomonadati</taxon>
        <taxon>Gemmatimonadota</taxon>
        <taxon>Gemmatimonadia</taxon>
        <taxon>Gemmatimonadales</taxon>
        <taxon>Gemmatimonadaceae</taxon>
        <taxon>Gemmatimonas</taxon>
    </lineage>
</organism>
<dbReference type="Gene3D" id="1.10.390.10">
    <property type="entry name" value="Neutral Protease Domain 2"/>
    <property type="match status" value="1"/>
</dbReference>
<dbReference type="CDD" id="cd09604">
    <property type="entry name" value="M1_APN_like"/>
    <property type="match status" value="1"/>
</dbReference>
<evidence type="ECO:0000313" key="3">
    <source>
        <dbReference type="EMBL" id="HCT58390.1"/>
    </source>
</evidence>
<dbReference type="Proteomes" id="UP000264071">
    <property type="component" value="Unassembled WGS sequence"/>
</dbReference>
<gene>
    <name evidence="3" type="ORF">DGD08_14395</name>
</gene>
<proteinExistence type="predicted"/>
<comment type="caution">
    <text evidence="3">The sequence shown here is derived from an EMBL/GenBank/DDBJ whole genome shotgun (WGS) entry which is preliminary data.</text>
</comment>
<dbReference type="EMBL" id="DPIY01000010">
    <property type="protein sequence ID" value="HCT58390.1"/>
    <property type="molecule type" value="Genomic_DNA"/>
</dbReference>
<dbReference type="InterPro" id="IPR014782">
    <property type="entry name" value="Peptidase_M1_dom"/>
</dbReference>
<keyword evidence="1" id="KW-0732">Signal</keyword>
<reference evidence="3 4" key="1">
    <citation type="journal article" date="2018" name="Nat. Biotechnol.">
        <title>A standardized bacterial taxonomy based on genome phylogeny substantially revises the tree of life.</title>
        <authorList>
            <person name="Parks D.H."/>
            <person name="Chuvochina M."/>
            <person name="Waite D.W."/>
            <person name="Rinke C."/>
            <person name="Skarshewski A."/>
            <person name="Chaumeil P.A."/>
            <person name="Hugenholtz P."/>
        </authorList>
    </citation>
    <scope>NUCLEOTIDE SEQUENCE [LARGE SCALE GENOMIC DNA]</scope>
    <source>
        <strain evidence="3">UBA8844</strain>
    </source>
</reference>
<dbReference type="GO" id="GO:0004177">
    <property type="term" value="F:aminopeptidase activity"/>
    <property type="evidence" value="ECO:0007669"/>
    <property type="project" value="UniProtKB-KW"/>
</dbReference>
<feature type="domain" description="Peptidase M1 membrane alanine aminopeptidase" evidence="2">
    <location>
        <begin position="431"/>
        <end position="572"/>
    </location>
</feature>
<evidence type="ECO:0000313" key="4">
    <source>
        <dbReference type="Proteomes" id="UP000264071"/>
    </source>
</evidence>
<dbReference type="SUPFAM" id="SSF55486">
    <property type="entry name" value="Metalloproteases ('zincins'), catalytic domain"/>
    <property type="match status" value="1"/>
</dbReference>
<accession>A0A3D4VB96</accession>
<feature type="signal peptide" evidence="1">
    <location>
        <begin position="1"/>
        <end position="20"/>
    </location>
</feature>
<keyword evidence="3" id="KW-0378">Hydrolase</keyword>